<dbReference type="NCBIfam" id="NF004403">
    <property type="entry name" value="PRK05758.2-4"/>
    <property type="match status" value="1"/>
</dbReference>
<dbReference type="PRINTS" id="PR00125">
    <property type="entry name" value="ATPASEDELTA"/>
</dbReference>
<comment type="function">
    <text evidence="8">This protein is part of the stalk that links CF(0) to CF(1). It either transmits conformational changes from CF(0) to CF(1) or is implicated in proton conduction.</text>
</comment>
<comment type="caution">
    <text evidence="9">The sequence shown here is derived from an EMBL/GenBank/DDBJ whole genome shotgun (WGS) entry which is preliminary data.</text>
</comment>
<evidence type="ECO:0000313" key="10">
    <source>
        <dbReference type="Proteomes" id="UP000434639"/>
    </source>
</evidence>
<evidence type="ECO:0000256" key="7">
    <source>
        <dbReference type="ARBA" id="ARBA00023310"/>
    </source>
</evidence>
<keyword evidence="2 8" id="KW-0813">Transport</keyword>
<dbReference type="InterPro" id="IPR000711">
    <property type="entry name" value="ATPase_OSCP/dsu"/>
</dbReference>
<dbReference type="PROSITE" id="PS00389">
    <property type="entry name" value="ATPASE_DELTA"/>
    <property type="match status" value="1"/>
</dbReference>
<dbReference type="SUPFAM" id="SSF47928">
    <property type="entry name" value="N-terminal domain of the delta subunit of the F1F0-ATP synthase"/>
    <property type="match status" value="1"/>
</dbReference>
<evidence type="ECO:0000313" key="9">
    <source>
        <dbReference type="EMBL" id="MTH54016.1"/>
    </source>
</evidence>
<keyword evidence="8" id="KW-1003">Cell membrane</keyword>
<sequence length="179" mass="20075">MSSSVVSKRYASALFEIAKETKMFDQFEDDLMTVKEVFTQNPTLMVLLQHPKMDMQKKKELVKEGFGSLSSQVLNTVYLLVDRHRTDIIPAVADEFAVLANQVRGTEDAIVYSVRLLNETELNELSAAFAKRIGKTSLRLKNVIDQTLIGGIKLKIGNRIFDGSVSGKLARIEKQLVIK</sequence>
<dbReference type="Gene3D" id="1.10.520.20">
    <property type="entry name" value="N-terminal domain of the delta subunit of the F1F0-ATP synthase"/>
    <property type="match status" value="1"/>
</dbReference>
<dbReference type="NCBIfam" id="TIGR01145">
    <property type="entry name" value="ATP_synt_delta"/>
    <property type="match status" value="1"/>
</dbReference>
<dbReference type="AlphaFoldDB" id="A0A7X2V5B1"/>
<evidence type="ECO:0000256" key="1">
    <source>
        <dbReference type="ARBA" id="ARBA00004370"/>
    </source>
</evidence>
<evidence type="ECO:0000256" key="3">
    <source>
        <dbReference type="ARBA" id="ARBA00022781"/>
    </source>
</evidence>
<name>A0A7X2V5B1_9BACI</name>
<dbReference type="GO" id="GO:0045259">
    <property type="term" value="C:proton-transporting ATP synthase complex"/>
    <property type="evidence" value="ECO:0007669"/>
    <property type="project" value="UniProtKB-KW"/>
</dbReference>
<dbReference type="OrthoDB" id="9802471at2"/>
<organism evidence="9 10">
    <name type="scientific">Metabacillus mangrovi</name>
    <dbReference type="NCBI Taxonomy" id="1491830"/>
    <lineage>
        <taxon>Bacteria</taxon>
        <taxon>Bacillati</taxon>
        <taxon>Bacillota</taxon>
        <taxon>Bacilli</taxon>
        <taxon>Bacillales</taxon>
        <taxon>Bacillaceae</taxon>
        <taxon>Metabacillus</taxon>
    </lineage>
</organism>
<comment type="function">
    <text evidence="8">F(1)F(0) ATP synthase produces ATP from ADP in the presence of a proton or sodium gradient. F-type ATPases consist of two structural domains, F(1) containing the extramembraneous catalytic core and F(0) containing the membrane proton channel, linked together by a central stalk and a peripheral stalk. During catalysis, ATP synthesis in the catalytic domain of F(1) is coupled via a rotary mechanism of the central stalk subunits to proton translocation.</text>
</comment>
<dbReference type="GO" id="GO:0005886">
    <property type="term" value="C:plasma membrane"/>
    <property type="evidence" value="ECO:0007669"/>
    <property type="project" value="UniProtKB-SubCell"/>
</dbReference>
<evidence type="ECO:0000256" key="5">
    <source>
        <dbReference type="ARBA" id="ARBA00023136"/>
    </source>
</evidence>
<comment type="subcellular location">
    <subcellularLocation>
        <location evidence="8">Cell membrane</location>
        <topology evidence="8">Peripheral membrane protein</topology>
    </subcellularLocation>
    <subcellularLocation>
        <location evidence="1">Membrane</location>
    </subcellularLocation>
</comment>
<dbReference type="InterPro" id="IPR026015">
    <property type="entry name" value="ATP_synth_OSCP/delta_N_sf"/>
</dbReference>
<dbReference type="HAMAP" id="MF_01416">
    <property type="entry name" value="ATP_synth_delta_bact"/>
    <property type="match status" value="1"/>
</dbReference>
<dbReference type="EMBL" id="WMIB01000010">
    <property type="protein sequence ID" value="MTH54016.1"/>
    <property type="molecule type" value="Genomic_DNA"/>
</dbReference>
<keyword evidence="5 8" id="KW-0472">Membrane</keyword>
<evidence type="ECO:0000256" key="2">
    <source>
        <dbReference type="ARBA" id="ARBA00022448"/>
    </source>
</evidence>
<evidence type="ECO:0000256" key="8">
    <source>
        <dbReference type="HAMAP-Rule" id="MF_01416"/>
    </source>
</evidence>
<keyword evidence="7 8" id="KW-0066">ATP synthesis</keyword>
<protein>
    <recommendedName>
        <fullName evidence="8">ATP synthase subunit delta</fullName>
    </recommendedName>
    <alternativeName>
        <fullName evidence="8">ATP synthase F(1) sector subunit delta</fullName>
    </alternativeName>
    <alternativeName>
        <fullName evidence="8">F-type ATPase subunit delta</fullName>
        <shortName evidence="8">F-ATPase subunit delta</shortName>
    </alternativeName>
</protein>
<comment type="similarity">
    <text evidence="8">Belongs to the ATPase delta chain family.</text>
</comment>
<dbReference type="GO" id="GO:0046933">
    <property type="term" value="F:proton-transporting ATP synthase activity, rotational mechanism"/>
    <property type="evidence" value="ECO:0007669"/>
    <property type="project" value="UniProtKB-UniRule"/>
</dbReference>
<dbReference type="InterPro" id="IPR020781">
    <property type="entry name" value="ATPase_OSCP/d_CS"/>
</dbReference>
<accession>A0A7X2V5B1</accession>
<gene>
    <name evidence="8" type="primary">atpH</name>
    <name evidence="9" type="ORF">GKZ89_11415</name>
</gene>
<dbReference type="Proteomes" id="UP000434639">
    <property type="component" value="Unassembled WGS sequence"/>
</dbReference>
<evidence type="ECO:0000256" key="4">
    <source>
        <dbReference type="ARBA" id="ARBA00023065"/>
    </source>
</evidence>
<keyword evidence="10" id="KW-1185">Reference proteome</keyword>
<keyword evidence="4 8" id="KW-0406">Ion transport</keyword>
<dbReference type="Pfam" id="PF00213">
    <property type="entry name" value="OSCP"/>
    <property type="match status" value="1"/>
</dbReference>
<keyword evidence="6 8" id="KW-0139">CF(1)</keyword>
<dbReference type="RefSeq" id="WP_155112543.1">
    <property type="nucleotide sequence ID" value="NZ_WMIB01000010.1"/>
</dbReference>
<evidence type="ECO:0000256" key="6">
    <source>
        <dbReference type="ARBA" id="ARBA00023196"/>
    </source>
</evidence>
<keyword evidence="3 8" id="KW-0375">Hydrogen ion transport</keyword>
<proteinExistence type="inferred from homology"/>
<reference evidence="9 10" key="1">
    <citation type="journal article" date="2017" name="Int. J. Syst. Evol. Microbiol.">
        <title>Bacillus mangrovi sp. nov., isolated from a sediment sample from a mangrove forest.</title>
        <authorList>
            <person name="Gupta V."/>
            <person name="Singh P.K."/>
            <person name="Korpole S."/>
            <person name="Tanuku N.R.S."/>
            <person name="Pinnaka A.K."/>
        </authorList>
    </citation>
    <scope>NUCLEOTIDE SEQUENCE [LARGE SCALE GENOMIC DNA]</scope>
    <source>
        <strain evidence="9 10">KCTC 33872</strain>
    </source>
</reference>
<dbReference type="PANTHER" id="PTHR11910">
    <property type="entry name" value="ATP SYNTHASE DELTA CHAIN"/>
    <property type="match status" value="1"/>
</dbReference>